<evidence type="ECO:0000313" key="3">
    <source>
        <dbReference type="Proteomes" id="UP000199548"/>
    </source>
</evidence>
<feature type="transmembrane region" description="Helical" evidence="1">
    <location>
        <begin position="16"/>
        <end position="40"/>
    </location>
</feature>
<keyword evidence="3" id="KW-1185">Reference proteome</keyword>
<organism evidence="2 3">
    <name type="scientific">Paraburkholderia megapolitana</name>
    <dbReference type="NCBI Taxonomy" id="420953"/>
    <lineage>
        <taxon>Bacteria</taxon>
        <taxon>Pseudomonadati</taxon>
        <taxon>Pseudomonadota</taxon>
        <taxon>Betaproteobacteria</taxon>
        <taxon>Burkholderiales</taxon>
        <taxon>Burkholderiaceae</taxon>
        <taxon>Paraburkholderia</taxon>
    </lineage>
</organism>
<keyword evidence="1" id="KW-0812">Transmembrane</keyword>
<reference evidence="2 3" key="1">
    <citation type="submission" date="2016-10" db="EMBL/GenBank/DDBJ databases">
        <authorList>
            <person name="de Groot N.N."/>
        </authorList>
    </citation>
    <scope>NUCLEOTIDE SEQUENCE [LARGE SCALE GENOMIC DNA]</scope>
    <source>
        <strain evidence="2 3">LMG 23650</strain>
    </source>
</reference>
<dbReference type="STRING" id="420953.SAMN05192543_102237"/>
<proteinExistence type="predicted"/>
<dbReference type="EMBL" id="FOQU01000002">
    <property type="protein sequence ID" value="SFI17250.1"/>
    <property type="molecule type" value="Genomic_DNA"/>
</dbReference>
<dbReference type="OrthoDB" id="9108931at2"/>
<evidence type="ECO:0000313" key="2">
    <source>
        <dbReference type="EMBL" id="SFI17250.1"/>
    </source>
</evidence>
<name>A0A1I3G1A2_9BURK</name>
<dbReference type="RefSeq" id="WP_091009617.1">
    <property type="nucleotide sequence ID" value="NZ_CP041745.1"/>
</dbReference>
<dbReference type="Proteomes" id="UP000199548">
    <property type="component" value="Unassembled WGS sequence"/>
</dbReference>
<accession>A0A1I3G1A2</accession>
<dbReference type="AlphaFoldDB" id="A0A1I3G1A2"/>
<sequence length="59" mass="6471">MQSIPFDALDRITAELMLLNVMLAVYLICKGVAFVGTVLGRRDPPKKSNRPNLARPDGS</sequence>
<keyword evidence="1" id="KW-0472">Membrane</keyword>
<protein>
    <submittedName>
        <fullName evidence="2">Uncharacterized protein</fullName>
    </submittedName>
</protein>
<keyword evidence="1" id="KW-1133">Transmembrane helix</keyword>
<evidence type="ECO:0000256" key="1">
    <source>
        <dbReference type="SAM" id="Phobius"/>
    </source>
</evidence>
<gene>
    <name evidence="2" type="ORF">SAMN05192543_102237</name>
</gene>